<dbReference type="AlphaFoldDB" id="A0A7I3ZAZ9"/>
<gene>
    <name evidence="2" type="primary">LOC112272832</name>
</gene>
<feature type="transmembrane region" description="Helical" evidence="1">
    <location>
        <begin position="69"/>
        <end position="89"/>
    </location>
</feature>
<dbReference type="InParanoid" id="A0A7I3ZAZ9"/>
<sequence length="99" mass="10947">MLLSISLCDICSETHGGQRYQHIVDADMLSVFAGTRQFHATGAKRYSNDYIHADHMYDITAMKNRKLKMAVGTFGALAIGIVVPIWAVQFQMKKQGGGL</sequence>
<dbReference type="FunCoup" id="A0A7I3ZAZ9">
    <property type="interactions" value="809"/>
</dbReference>
<dbReference type="PANTHER" id="PTHR36003:SF5">
    <property type="entry name" value="TONB-DEPENDENT HEME RECEPTOR A"/>
    <property type="match status" value="1"/>
</dbReference>
<reference evidence="2 3" key="1">
    <citation type="journal article" date="2008" name="Science">
        <title>The Physcomitrella genome reveals evolutionary insights into the conquest of land by plants.</title>
        <authorList>
            <person name="Rensing S."/>
            <person name="Lang D."/>
            <person name="Zimmer A."/>
            <person name="Terry A."/>
            <person name="Salamov A."/>
            <person name="Shapiro H."/>
            <person name="Nishiyama T."/>
            <person name="Perroud P.-F."/>
            <person name="Lindquist E."/>
            <person name="Kamisugi Y."/>
            <person name="Tanahashi T."/>
            <person name="Sakakibara K."/>
            <person name="Fujita T."/>
            <person name="Oishi K."/>
            <person name="Shin-I T."/>
            <person name="Kuroki Y."/>
            <person name="Toyoda A."/>
            <person name="Suzuki Y."/>
            <person name="Hashimoto A."/>
            <person name="Yamaguchi K."/>
            <person name="Sugano A."/>
            <person name="Kohara Y."/>
            <person name="Fujiyama A."/>
            <person name="Anterola A."/>
            <person name="Aoki S."/>
            <person name="Ashton N."/>
            <person name="Barbazuk W.B."/>
            <person name="Barker E."/>
            <person name="Bennetzen J."/>
            <person name="Bezanilla M."/>
            <person name="Blankenship R."/>
            <person name="Cho S.H."/>
            <person name="Dutcher S."/>
            <person name="Estelle M."/>
            <person name="Fawcett J.A."/>
            <person name="Gundlach H."/>
            <person name="Hanada K."/>
            <person name="Heyl A."/>
            <person name="Hicks K.A."/>
            <person name="Hugh J."/>
            <person name="Lohr M."/>
            <person name="Mayer K."/>
            <person name="Melkozernov A."/>
            <person name="Murata T."/>
            <person name="Nelson D."/>
            <person name="Pils B."/>
            <person name="Prigge M."/>
            <person name="Reiss B."/>
            <person name="Renner T."/>
            <person name="Rombauts S."/>
            <person name="Rushton P."/>
            <person name="Sanderfoot A."/>
            <person name="Schween G."/>
            <person name="Shiu S.-H."/>
            <person name="Stueber K."/>
            <person name="Theodoulou F.L."/>
            <person name="Tu H."/>
            <person name="Van de Peer Y."/>
            <person name="Verrier P.J."/>
            <person name="Waters E."/>
            <person name="Wood A."/>
            <person name="Yang L."/>
            <person name="Cove D."/>
            <person name="Cuming A."/>
            <person name="Hasebe M."/>
            <person name="Lucas S."/>
            <person name="Mishler D.B."/>
            <person name="Reski R."/>
            <person name="Grigoriev I."/>
            <person name="Quatrano R.S."/>
            <person name="Boore J.L."/>
        </authorList>
    </citation>
    <scope>NUCLEOTIDE SEQUENCE [LARGE SCALE GENOMIC DNA]</scope>
    <source>
        <strain evidence="2 3">cv. Gransden 2004</strain>
    </source>
</reference>
<keyword evidence="1" id="KW-0472">Membrane</keyword>
<dbReference type="EMBL" id="ABEU02000019">
    <property type="status" value="NOT_ANNOTATED_CDS"/>
    <property type="molecule type" value="Genomic_DNA"/>
</dbReference>
<keyword evidence="1" id="KW-1133">Transmembrane helix</keyword>
<name>A0A7I3ZAZ9_PHYPA</name>
<evidence type="ECO:0000313" key="3">
    <source>
        <dbReference type="Proteomes" id="UP000006727"/>
    </source>
</evidence>
<evidence type="ECO:0000313" key="2">
    <source>
        <dbReference type="EnsemblPlants" id="PAC:32938701.CDS.1"/>
    </source>
</evidence>
<proteinExistence type="predicted"/>
<reference evidence="2" key="3">
    <citation type="submission" date="2020-12" db="UniProtKB">
        <authorList>
            <consortium name="EnsemblPlants"/>
        </authorList>
    </citation>
    <scope>IDENTIFICATION</scope>
</reference>
<protein>
    <submittedName>
        <fullName evidence="2">Uncharacterized protein</fullName>
    </submittedName>
</protein>
<dbReference type="Proteomes" id="UP000006727">
    <property type="component" value="Chromosome 19"/>
</dbReference>
<evidence type="ECO:0000256" key="1">
    <source>
        <dbReference type="SAM" id="Phobius"/>
    </source>
</evidence>
<keyword evidence="3" id="KW-1185">Reference proteome</keyword>
<organism evidence="2 3">
    <name type="scientific">Physcomitrium patens</name>
    <name type="common">Spreading-leaved earth moss</name>
    <name type="synonym">Physcomitrella patens</name>
    <dbReference type="NCBI Taxonomy" id="3218"/>
    <lineage>
        <taxon>Eukaryota</taxon>
        <taxon>Viridiplantae</taxon>
        <taxon>Streptophyta</taxon>
        <taxon>Embryophyta</taxon>
        <taxon>Bryophyta</taxon>
        <taxon>Bryophytina</taxon>
        <taxon>Bryopsida</taxon>
        <taxon>Funariidae</taxon>
        <taxon>Funariales</taxon>
        <taxon>Funariaceae</taxon>
        <taxon>Physcomitrium</taxon>
    </lineage>
</organism>
<accession>A0A7I3ZAZ9</accession>
<dbReference type="Gramene" id="Pp3c19_1780V3.3">
    <property type="protein sequence ID" value="PAC:32938701.CDS.1"/>
    <property type="gene ID" value="Pp3c19_1780"/>
</dbReference>
<dbReference type="PANTHER" id="PTHR36003">
    <property type="entry name" value="TONB-DEPENDENT HEME RECEPTOR A"/>
    <property type="match status" value="1"/>
</dbReference>
<dbReference type="EnsemblPlants" id="Pp3c19_1780V3.3">
    <property type="protein sequence ID" value="PAC:32938701.CDS.1"/>
    <property type="gene ID" value="Pp3c19_1780"/>
</dbReference>
<keyword evidence="1" id="KW-0812">Transmembrane</keyword>
<reference evidence="2 3" key="2">
    <citation type="journal article" date="2018" name="Plant J.">
        <title>The Physcomitrella patens chromosome-scale assembly reveals moss genome structure and evolution.</title>
        <authorList>
            <person name="Lang D."/>
            <person name="Ullrich K.K."/>
            <person name="Murat F."/>
            <person name="Fuchs J."/>
            <person name="Jenkins J."/>
            <person name="Haas F.B."/>
            <person name="Piednoel M."/>
            <person name="Gundlach H."/>
            <person name="Van Bel M."/>
            <person name="Meyberg R."/>
            <person name="Vives C."/>
            <person name="Morata J."/>
            <person name="Symeonidi A."/>
            <person name="Hiss M."/>
            <person name="Muchero W."/>
            <person name="Kamisugi Y."/>
            <person name="Saleh O."/>
            <person name="Blanc G."/>
            <person name="Decker E.L."/>
            <person name="van Gessel N."/>
            <person name="Grimwood J."/>
            <person name="Hayes R.D."/>
            <person name="Graham S.W."/>
            <person name="Gunter L.E."/>
            <person name="McDaniel S.F."/>
            <person name="Hoernstein S.N.W."/>
            <person name="Larsson A."/>
            <person name="Li F.W."/>
            <person name="Perroud P.F."/>
            <person name="Phillips J."/>
            <person name="Ranjan P."/>
            <person name="Rokshar D.S."/>
            <person name="Rothfels C.J."/>
            <person name="Schneider L."/>
            <person name="Shu S."/>
            <person name="Stevenson D.W."/>
            <person name="Thummler F."/>
            <person name="Tillich M."/>
            <person name="Villarreal Aguilar J.C."/>
            <person name="Widiez T."/>
            <person name="Wong G.K."/>
            <person name="Wymore A."/>
            <person name="Zhang Y."/>
            <person name="Zimmer A.D."/>
            <person name="Quatrano R.S."/>
            <person name="Mayer K.F.X."/>
            <person name="Goodstein D."/>
            <person name="Casacuberta J.M."/>
            <person name="Vandepoele K."/>
            <person name="Reski R."/>
            <person name="Cuming A.C."/>
            <person name="Tuskan G.A."/>
            <person name="Maumus F."/>
            <person name="Salse J."/>
            <person name="Schmutz J."/>
            <person name="Rensing S.A."/>
        </authorList>
    </citation>
    <scope>NUCLEOTIDE SEQUENCE [LARGE SCALE GENOMIC DNA]</scope>
    <source>
        <strain evidence="2 3">cv. Gransden 2004</strain>
    </source>
</reference>